<dbReference type="OrthoDB" id="2854188at2"/>
<dbReference type="EMBL" id="AL596173">
    <property type="protein sequence ID" value="CAC97836.1"/>
    <property type="molecule type" value="Genomic_DNA"/>
</dbReference>
<organism evidence="3 4">
    <name type="scientific">Listeria innocua serovar 6a (strain ATCC BAA-680 / CLIP 11262)</name>
    <dbReference type="NCBI Taxonomy" id="272626"/>
    <lineage>
        <taxon>Bacteria</taxon>
        <taxon>Bacillati</taxon>
        <taxon>Bacillota</taxon>
        <taxon>Bacilli</taxon>
        <taxon>Bacillales</taxon>
        <taxon>Listeriaceae</taxon>
        <taxon>Listeria</taxon>
    </lineage>
</organism>
<feature type="region of interest" description="Disordered" evidence="1">
    <location>
        <begin position="23"/>
        <end position="44"/>
    </location>
</feature>
<evidence type="ECO:0000313" key="4">
    <source>
        <dbReference type="Proteomes" id="UP000002513"/>
    </source>
</evidence>
<dbReference type="HOGENOM" id="CLU_137248_0_0_9"/>
<dbReference type="eggNOG" id="ENOG503353B">
    <property type="taxonomic scope" value="Bacteria"/>
</dbReference>
<dbReference type="KEGG" id="lin:lin2609"/>
<dbReference type="PROSITE" id="PS51257">
    <property type="entry name" value="PROKAR_LIPOPROTEIN"/>
    <property type="match status" value="1"/>
</dbReference>
<evidence type="ECO:0000313" key="3">
    <source>
        <dbReference type="EMBL" id="CAC97836.1"/>
    </source>
</evidence>
<gene>
    <name evidence="3" type="ordered locus">lin2609</name>
</gene>
<dbReference type="PIR" id="AD1758">
    <property type="entry name" value="AD1758"/>
</dbReference>
<dbReference type="Proteomes" id="UP000002513">
    <property type="component" value="Chromosome"/>
</dbReference>
<feature type="signal peptide" evidence="2">
    <location>
        <begin position="1"/>
        <end position="20"/>
    </location>
</feature>
<proteinExistence type="predicted"/>
<dbReference type="RefSeq" id="WP_010991296.1">
    <property type="nucleotide sequence ID" value="NC_003212.1"/>
</dbReference>
<reference evidence="3 4" key="1">
    <citation type="journal article" date="2001" name="Science">
        <title>Comparative genomics of Listeria species.</title>
        <authorList>
            <person name="Glaser P."/>
            <person name="Frangeul L."/>
            <person name="Buchrieser C."/>
            <person name="Rusniok C."/>
            <person name="Amend A."/>
            <person name="Baquero F."/>
            <person name="Berche P."/>
            <person name="Bloecker H."/>
            <person name="Brandt P."/>
            <person name="Chakraborty T."/>
            <person name="Charbit A."/>
            <person name="Chetouani F."/>
            <person name="Couve E."/>
            <person name="de Daruvar A."/>
            <person name="Dehoux P."/>
            <person name="Domann E."/>
            <person name="Dominguez-Bernal G."/>
            <person name="Duchaud E."/>
            <person name="Durant L."/>
            <person name="Dussurget O."/>
            <person name="Entian K.-D."/>
            <person name="Fsihi H."/>
            <person name="Garcia-del Portillo F."/>
            <person name="Garrido P."/>
            <person name="Gautier L."/>
            <person name="Goebel W."/>
            <person name="Gomez-Lopez N."/>
            <person name="Hain T."/>
            <person name="Hauf J."/>
            <person name="Jackson D."/>
            <person name="Jones L.-M."/>
            <person name="Kaerst U."/>
            <person name="Kreft J."/>
            <person name="Kuhn M."/>
            <person name="Kunst F."/>
            <person name="Kurapkat G."/>
            <person name="Madueno E."/>
            <person name="Maitournam A."/>
            <person name="Mata Vicente J."/>
            <person name="Ng E."/>
            <person name="Nedjari H."/>
            <person name="Nordsiek G."/>
            <person name="Novella S."/>
            <person name="de Pablos B."/>
            <person name="Perez-Diaz J.-C."/>
            <person name="Purcell R."/>
            <person name="Remmel B."/>
            <person name="Rose M."/>
            <person name="Schlueter T."/>
            <person name="Simoes N."/>
            <person name="Tierrez A."/>
            <person name="Vazquez-Boland J.-A."/>
            <person name="Voss H."/>
            <person name="Wehland J."/>
            <person name="Cossart P."/>
        </authorList>
    </citation>
    <scope>NUCLEOTIDE SEQUENCE [LARGE SCALE GENOMIC DNA]</scope>
    <source>
        <strain evidence="4">ATCC BAA-680 / CLIP 11262</strain>
    </source>
</reference>
<protein>
    <submittedName>
        <fullName evidence="3">Lin2609 protein</fullName>
    </submittedName>
</protein>
<feature type="chain" id="PRO_5038739705" evidence="2">
    <location>
        <begin position="21"/>
        <end position="162"/>
    </location>
</feature>
<sequence length="162" mass="18193">MKKLFLLASLLLIFSFGLSACGSSNSENETSDSKKEDVKKVEKKTSVEFPDKELGQGEIILKTESGSSEDGNIPFMYKEDDLLTPSIGFEAWEFDGSKLTYVYIDDVLNTKEQLADTQTSLDLTTSEYETGEHEVKVAQFDNDKETGKIITYKTAKYEIKNK</sequence>
<feature type="compositionally biased region" description="Basic and acidic residues" evidence="1">
    <location>
        <begin position="31"/>
        <end position="44"/>
    </location>
</feature>
<dbReference type="AlphaFoldDB" id="Q928C7"/>
<evidence type="ECO:0000256" key="2">
    <source>
        <dbReference type="SAM" id="SignalP"/>
    </source>
</evidence>
<keyword evidence="2" id="KW-0732">Signal</keyword>
<evidence type="ECO:0000256" key="1">
    <source>
        <dbReference type="SAM" id="MobiDB-lite"/>
    </source>
</evidence>
<name>Q928C7_LISIN</name>
<dbReference type="STRING" id="272626.gene:17566989"/>
<accession>Q928C7</accession>